<organism evidence="2 3">
    <name type="scientific">[Clostridium] cellulosi</name>
    <dbReference type="NCBI Taxonomy" id="29343"/>
    <lineage>
        <taxon>Bacteria</taxon>
        <taxon>Bacillati</taxon>
        <taxon>Bacillota</taxon>
        <taxon>Clostridia</taxon>
        <taxon>Eubacteriales</taxon>
        <taxon>Oscillospiraceae</taxon>
        <taxon>Oscillospiraceae incertae sedis</taxon>
    </lineage>
</organism>
<keyword evidence="1" id="KW-0472">Membrane</keyword>
<keyword evidence="3" id="KW-1185">Reference proteome</keyword>
<keyword evidence="1" id="KW-1133">Transmembrane helix</keyword>
<dbReference type="EMBL" id="LM995447">
    <property type="protein sequence ID" value="CDZ24552.1"/>
    <property type="molecule type" value="Genomic_DNA"/>
</dbReference>
<dbReference type="KEGG" id="ccel:CCDG5_1442"/>
<reference evidence="3" key="1">
    <citation type="submission" date="2014-07" db="EMBL/GenBank/DDBJ databases">
        <authorList>
            <person name="Wibberg D."/>
        </authorList>
    </citation>
    <scope>NUCLEOTIDE SEQUENCE [LARGE SCALE GENOMIC DNA]</scope>
    <source>
        <strain evidence="3">DG5</strain>
    </source>
</reference>
<dbReference type="Proteomes" id="UP000032431">
    <property type="component" value="Chromosome I"/>
</dbReference>
<dbReference type="PATRIC" id="fig|29343.3.peg.1518"/>
<sequence>MKLVHENKKGKRTKTKVYINDDYDDDEDDETYVIENELKAYREARKARLYKKKLRRRRIITLIAVIVLSVVICLDWNLAPSALAERFQNFLGEFGRSKYPVQFDEGLTKAAVPVGPNVGVLTDTSFILYAHNGEKLASRPHGFNSPAAVSGGGRALIYDRGGRQFKIETRFGEPFSKTAAYPITSATMGSKGNFAVITQAENYLSELTVYSSSYKAVFRWNSTKGRILAAALSPDGKKLAAIVTGARNGTIFSDIYIFGLDSEKPLAVKQYTGDFLYSIRFKDNKRIAAVGDQKSVFLYTSGEQKSEYDYGGKELIASVNLDGPTVLAFRADSEKTNIVSLDGEGKTLGSAKINGALTSVSVNSNYIVALTDGKIFTSKSNLKEISETSVPVGALSAMAIKKHIFLVGIQSVERYDVK</sequence>
<dbReference type="InterPro" id="IPR015943">
    <property type="entry name" value="WD40/YVTN_repeat-like_dom_sf"/>
</dbReference>
<evidence type="ECO:0000256" key="1">
    <source>
        <dbReference type="SAM" id="Phobius"/>
    </source>
</evidence>
<name>A0A078KPU7_9FIRM</name>
<keyword evidence="1" id="KW-0812">Transmembrane</keyword>
<dbReference type="OrthoDB" id="1849411at2"/>
<gene>
    <name evidence="2" type="ORF">CCDG5_1442</name>
</gene>
<evidence type="ECO:0000313" key="3">
    <source>
        <dbReference type="Proteomes" id="UP000032431"/>
    </source>
</evidence>
<accession>A0A078KPU7</accession>
<dbReference type="HOGENOM" id="CLU_681032_0_0_9"/>
<dbReference type="InterPro" id="IPR043765">
    <property type="entry name" value="DUF5711"/>
</dbReference>
<proteinExistence type="predicted"/>
<dbReference type="STRING" id="29343.CCDG5_1442"/>
<dbReference type="Pfam" id="PF18975">
    <property type="entry name" value="DUF5711"/>
    <property type="match status" value="1"/>
</dbReference>
<dbReference type="SUPFAM" id="SSF69322">
    <property type="entry name" value="Tricorn protease domain 2"/>
    <property type="match status" value="1"/>
</dbReference>
<dbReference type="Gene3D" id="2.130.10.10">
    <property type="entry name" value="YVTN repeat-like/Quinoprotein amine dehydrogenase"/>
    <property type="match status" value="1"/>
</dbReference>
<dbReference type="AlphaFoldDB" id="A0A078KPU7"/>
<feature type="transmembrane region" description="Helical" evidence="1">
    <location>
        <begin position="59"/>
        <end position="79"/>
    </location>
</feature>
<protein>
    <submittedName>
        <fullName evidence="2">Uncharacterized protein</fullName>
    </submittedName>
</protein>
<evidence type="ECO:0000313" key="2">
    <source>
        <dbReference type="EMBL" id="CDZ24552.1"/>
    </source>
</evidence>